<dbReference type="PANTHER" id="PTHR11746">
    <property type="entry name" value="O-METHYLTRANSFERASE"/>
    <property type="match status" value="1"/>
</dbReference>
<dbReference type="PROSITE" id="PS51683">
    <property type="entry name" value="SAM_OMT_II"/>
    <property type="match status" value="1"/>
</dbReference>
<keyword evidence="2" id="KW-0808">Transferase</keyword>
<dbReference type="GO" id="GO:0032259">
    <property type="term" value="P:methylation"/>
    <property type="evidence" value="ECO:0007669"/>
    <property type="project" value="UniProtKB-KW"/>
</dbReference>
<evidence type="ECO:0000259" key="6">
    <source>
        <dbReference type="Pfam" id="PF08100"/>
    </source>
</evidence>
<dbReference type="Pfam" id="PF08100">
    <property type="entry name" value="Dimerisation"/>
    <property type="match status" value="1"/>
</dbReference>
<dbReference type="PIRSF" id="PIRSF005739">
    <property type="entry name" value="O-mtase"/>
    <property type="match status" value="1"/>
</dbReference>
<dbReference type="SUPFAM" id="SSF53335">
    <property type="entry name" value="S-adenosyl-L-methionine-dependent methyltransferases"/>
    <property type="match status" value="1"/>
</dbReference>
<dbReference type="SUPFAM" id="SSF46785">
    <property type="entry name" value="Winged helix' DNA-binding domain"/>
    <property type="match status" value="1"/>
</dbReference>
<gene>
    <name evidence="7" type="ORF">PVAP13_8NG305579</name>
</gene>
<dbReference type="AlphaFoldDB" id="A0A8T0PME7"/>
<evidence type="ECO:0000259" key="5">
    <source>
        <dbReference type="Pfam" id="PF00891"/>
    </source>
</evidence>
<keyword evidence="8" id="KW-1185">Reference proteome</keyword>
<dbReference type="Pfam" id="PF00891">
    <property type="entry name" value="Methyltransf_2"/>
    <property type="match status" value="1"/>
</dbReference>
<dbReference type="GO" id="GO:0008171">
    <property type="term" value="F:O-methyltransferase activity"/>
    <property type="evidence" value="ECO:0007669"/>
    <property type="project" value="InterPro"/>
</dbReference>
<accession>A0A8T0PME7</accession>
<dbReference type="Proteomes" id="UP000823388">
    <property type="component" value="Chromosome 8N"/>
</dbReference>
<proteinExistence type="predicted"/>
<feature type="active site" description="Proton acceptor" evidence="4">
    <location>
        <position position="229"/>
    </location>
</feature>
<sequence>MTLRLLAEVSQQDLLVALSELQNHLLGYVKSMALKCAVDLRIPDAIHRRGGAATLADIVADTEIHPAKIPDLKRMMELLRTSGIFTATAAKDSGGIGDVVKEPAVAGGSLFELAHGCSLQEMASKDAAFSSLLNDSMASDSQLFLEVIILDKGRIFRGLNSLIDVGGGHGAATLVIARAFPRIKCTVLDLPHVVSQATTSEDGNLHFIAGDMFESIPPANAVLLKNVLHDWSDEDCVKILQRCKQAIPARTKGGKVIIIEMVRGSAQGDRKISEMEDIQNVFMLHINGVERGINEWKRIFSDAGFSDDYKIMPVLGPYSVIEIYP</sequence>
<feature type="domain" description="O-methyltransferase dimerisation" evidence="6">
    <location>
        <begin position="23"/>
        <end position="90"/>
    </location>
</feature>
<comment type="caution">
    <text evidence="7">The sequence shown here is derived from an EMBL/GenBank/DDBJ whole genome shotgun (WGS) entry which is preliminary data.</text>
</comment>
<evidence type="ECO:0000256" key="1">
    <source>
        <dbReference type="ARBA" id="ARBA00022603"/>
    </source>
</evidence>
<evidence type="ECO:0000256" key="4">
    <source>
        <dbReference type="PIRSR" id="PIRSR005739-1"/>
    </source>
</evidence>
<reference evidence="7" key="1">
    <citation type="submission" date="2020-05" db="EMBL/GenBank/DDBJ databases">
        <title>WGS assembly of Panicum virgatum.</title>
        <authorList>
            <person name="Lovell J.T."/>
            <person name="Jenkins J."/>
            <person name="Shu S."/>
            <person name="Juenger T.E."/>
            <person name="Schmutz J."/>
        </authorList>
    </citation>
    <scope>NUCLEOTIDE SEQUENCE</scope>
    <source>
        <strain evidence="7">AP13</strain>
    </source>
</reference>
<evidence type="ECO:0000313" key="8">
    <source>
        <dbReference type="Proteomes" id="UP000823388"/>
    </source>
</evidence>
<dbReference type="InterPro" id="IPR016461">
    <property type="entry name" value="COMT-like"/>
</dbReference>
<protein>
    <submittedName>
        <fullName evidence="7">Uncharacterized protein</fullName>
    </submittedName>
</protein>
<dbReference type="EMBL" id="CM029052">
    <property type="protein sequence ID" value="KAG2559394.1"/>
    <property type="molecule type" value="Genomic_DNA"/>
</dbReference>
<organism evidence="7 8">
    <name type="scientific">Panicum virgatum</name>
    <name type="common">Blackwell switchgrass</name>
    <dbReference type="NCBI Taxonomy" id="38727"/>
    <lineage>
        <taxon>Eukaryota</taxon>
        <taxon>Viridiplantae</taxon>
        <taxon>Streptophyta</taxon>
        <taxon>Embryophyta</taxon>
        <taxon>Tracheophyta</taxon>
        <taxon>Spermatophyta</taxon>
        <taxon>Magnoliopsida</taxon>
        <taxon>Liliopsida</taxon>
        <taxon>Poales</taxon>
        <taxon>Poaceae</taxon>
        <taxon>PACMAD clade</taxon>
        <taxon>Panicoideae</taxon>
        <taxon>Panicodae</taxon>
        <taxon>Paniceae</taxon>
        <taxon>Panicinae</taxon>
        <taxon>Panicum</taxon>
        <taxon>Panicum sect. Hiantes</taxon>
    </lineage>
</organism>
<keyword evidence="1" id="KW-0489">Methyltransferase</keyword>
<dbReference type="FunFam" id="3.40.50.150:FF:000206">
    <property type="entry name" value="O-methyltransferase ZRP4"/>
    <property type="match status" value="1"/>
</dbReference>
<evidence type="ECO:0000256" key="3">
    <source>
        <dbReference type="ARBA" id="ARBA00022691"/>
    </source>
</evidence>
<dbReference type="Gene3D" id="1.10.10.10">
    <property type="entry name" value="Winged helix-like DNA-binding domain superfamily/Winged helix DNA-binding domain"/>
    <property type="match status" value="1"/>
</dbReference>
<dbReference type="InterPro" id="IPR036388">
    <property type="entry name" value="WH-like_DNA-bd_sf"/>
</dbReference>
<dbReference type="CDD" id="cd02440">
    <property type="entry name" value="AdoMet_MTases"/>
    <property type="match status" value="1"/>
</dbReference>
<dbReference type="InterPro" id="IPR036390">
    <property type="entry name" value="WH_DNA-bd_sf"/>
</dbReference>
<dbReference type="GO" id="GO:0046983">
    <property type="term" value="F:protein dimerization activity"/>
    <property type="evidence" value="ECO:0007669"/>
    <property type="project" value="InterPro"/>
</dbReference>
<evidence type="ECO:0000256" key="2">
    <source>
        <dbReference type="ARBA" id="ARBA00022679"/>
    </source>
</evidence>
<name>A0A8T0PME7_PANVG</name>
<feature type="domain" description="O-methyltransferase C-terminal" evidence="5">
    <location>
        <begin position="109"/>
        <end position="306"/>
    </location>
</feature>
<dbReference type="Gene3D" id="3.40.50.150">
    <property type="entry name" value="Vaccinia Virus protein VP39"/>
    <property type="match status" value="1"/>
</dbReference>
<dbReference type="InterPro" id="IPR029063">
    <property type="entry name" value="SAM-dependent_MTases_sf"/>
</dbReference>
<keyword evidence="3" id="KW-0949">S-adenosyl-L-methionine</keyword>
<dbReference type="InterPro" id="IPR001077">
    <property type="entry name" value="COMT_C"/>
</dbReference>
<dbReference type="InterPro" id="IPR012967">
    <property type="entry name" value="COMT_dimerisation"/>
</dbReference>
<evidence type="ECO:0000313" key="7">
    <source>
        <dbReference type="EMBL" id="KAG2559394.1"/>
    </source>
</evidence>